<dbReference type="PANTHER" id="PTHR30383">
    <property type="entry name" value="THIOESTERASE 1/PROTEASE 1/LYSOPHOSPHOLIPASE L1"/>
    <property type="match status" value="1"/>
</dbReference>
<reference evidence="4" key="1">
    <citation type="journal article" date="2019" name="Int. J. Syst. Evol. Microbiol.">
        <title>The Global Catalogue of Microorganisms (GCM) 10K type strain sequencing project: providing services to taxonomists for standard genome sequencing and annotation.</title>
        <authorList>
            <consortium name="The Broad Institute Genomics Platform"/>
            <consortium name="The Broad Institute Genome Sequencing Center for Infectious Disease"/>
            <person name="Wu L."/>
            <person name="Ma J."/>
        </authorList>
    </citation>
    <scope>NUCLEOTIDE SEQUENCE [LARGE SCALE GENOMIC DNA]</scope>
    <source>
        <strain evidence="4">TISTR 1535</strain>
    </source>
</reference>
<sequence>MNKKQFGIFFSLLVLVAGVFLLWQQPESPISPNADTSTQKEQKADEAEQDESDNKTVQAQDEEPDETTKEPVSQLQELLNEAVQRTMDFFTKEEMHVTAIGDSLTQGVGDDVVEGGYVGILEGKINQNKQLVSFDNYGKRGNRSDQLLKRLDKPEIEQSIKRADIILITIGANDIMQVLKQNFTSLEMSDFEQPQETYKRQLQEIFQTMKDLNDDAAIYLIGFYNPFGRYFQDIEELNTIVKNWNQTGETVTSQFKQTNFIPIADLFNTTDGDDDLLADDHFHPNHRGYQLFARRVLDYITD</sequence>
<keyword evidence="3" id="KW-0378">Hydrolase</keyword>
<dbReference type="EMBL" id="JBHUNA010000042">
    <property type="protein sequence ID" value="MFD2762432.1"/>
    <property type="molecule type" value="Genomic_DNA"/>
</dbReference>
<dbReference type="PANTHER" id="PTHR30383:SF27">
    <property type="entry name" value="SPORE GERMINATION LIPASE LIPC"/>
    <property type="match status" value="1"/>
</dbReference>
<dbReference type="Pfam" id="PF13472">
    <property type="entry name" value="Lipase_GDSL_2"/>
    <property type="match status" value="1"/>
</dbReference>
<organism evidence="3 4">
    <name type="scientific">Lentibacillus juripiscarius</name>
    <dbReference type="NCBI Taxonomy" id="257446"/>
    <lineage>
        <taxon>Bacteria</taxon>
        <taxon>Bacillati</taxon>
        <taxon>Bacillota</taxon>
        <taxon>Bacilli</taxon>
        <taxon>Bacillales</taxon>
        <taxon>Bacillaceae</taxon>
        <taxon>Lentibacillus</taxon>
    </lineage>
</organism>
<dbReference type="InterPro" id="IPR051532">
    <property type="entry name" value="Ester_Hydrolysis_Enzymes"/>
</dbReference>
<evidence type="ECO:0000313" key="3">
    <source>
        <dbReference type="EMBL" id="MFD2762432.1"/>
    </source>
</evidence>
<evidence type="ECO:0000259" key="2">
    <source>
        <dbReference type="Pfam" id="PF13472"/>
    </source>
</evidence>
<dbReference type="InterPro" id="IPR013830">
    <property type="entry name" value="SGNH_hydro"/>
</dbReference>
<evidence type="ECO:0000313" key="4">
    <source>
        <dbReference type="Proteomes" id="UP001597502"/>
    </source>
</evidence>
<name>A0ABW5V8R8_9BACI</name>
<feature type="region of interest" description="Disordered" evidence="1">
    <location>
        <begin position="29"/>
        <end position="74"/>
    </location>
</feature>
<keyword evidence="4" id="KW-1185">Reference proteome</keyword>
<evidence type="ECO:0000256" key="1">
    <source>
        <dbReference type="SAM" id="MobiDB-lite"/>
    </source>
</evidence>
<dbReference type="GO" id="GO:0016787">
    <property type="term" value="F:hydrolase activity"/>
    <property type="evidence" value="ECO:0007669"/>
    <property type="project" value="UniProtKB-KW"/>
</dbReference>
<dbReference type="Proteomes" id="UP001597502">
    <property type="component" value="Unassembled WGS sequence"/>
</dbReference>
<dbReference type="SUPFAM" id="SSF52266">
    <property type="entry name" value="SGNH hydrolase"/>
    <property type="match status" value="1"/>
</dbReference>
<protein>
    <submittedName>
        <fullName evidence="3">SGNH/GDSL hydrolase family protein</fullName>
    </submittedName>
</protein>
<accession>A0ABW5V8R8</accession>
<dbReference type="CDD" id="cd04506">
    <property type="entry name" value="SGNH_hydrolase_YpmR_like"/>
    <property type="match status" value="1"/>
</dbReference>
<dbReference type="InterPro" id="IPR036514">
    <property type="entry name" value="SGNH_hydro_sf"/>
</dbReference>
<dbReference type="Gene3D" id="3.40.50.1110">
    <property type="entry name" value="SGNH hydrolase"/>
    <property type="match status" value="1"/>
</dbReference>
<dbReference type="RefSeq" id="WP_382395939.1">
    <property type="nucleotide sequence ID" value="NZ_JBHUNA010000042.1"/>
</dbReference>
<gene>
    <name evidence="3" type="ORF">ACFSUO_15865</name>
</gene>
<feature type="domain" description="SGNH hydrolase-type esterase" evidence="2">
    <location>
        <begin position="99"/>
        <end position="291"/>
    </location>
</feature>
<proteinExistence type="predicted"/>
<comment type="caution">
    <text evidence="3">The sequence shown here is derived from an EMBL/GenBank/DDBJ whole genome shotgun (WGS) entry which is preliminary data.</text>
</comment>